<dbReference type="InterPro" id="IPR046341">
    <property type="entry name" value="SET_dom_sf"/>
</dbReference>
<feature type="region of interest" description="Disordered" evidence="1">
    <location>
        <begin position="440"/>
        <end position="467"/>
    </location>
</feature>
<proteinExistence type="predicted"/>
<organism evidence="2 3">
    <name type="scientific">Durusdinium trenchii</name>
    <dbReference type="NCBI Taxonomy" id="1381693"/>
    <lineage>
        <taxon>Eukaryota</taxon>
        <taxon>Sar</taxon>
        <taxon>Alveolata</taxon>
        <taxon>Dinophyceae</taxon>
        <taxon>Suessiales</taxon>
        <taxon>Symbiodiniaceae</taxon>
        <taxon>Durusdinium</taxon>
    </lineage>
</organism>
<dbReference type="PANTHER" id="PTHR32134">
    <property type="entry name" value="FNIP REPEAT-CONTAINING PROTEIN"/>
    <property type="match status" value="1"/>
</dbReference>
<dbReference type="InterPro" id="IPR008615">
    <property type="entry name" value="FNIP"/>
</dbReference>
<sequence length="1438" mass="160950">MGCGASVNYPEKAYEKFKNDAEDKEALILRSYFRAISNSFHDMENKEKAICVDPIINQAGKHGQTPRSGQHGEHKGMSTLEYLIAAVFGANVGGIQRDENAKISMEVWCELCKQLQKECEDFWSHEDEAKLIQRITEMCIKVGHEDMSWCKKVRLFCRLKEEGQGKFFFAKVESKKEDGVLTYPGKPDEEADGVSPAGWINYRCGAEDGSTAKLQIAACTKSCGTRKTWSIGALYKSMLGIWMKPDLAPELAATELKAWEAVVKALDELKPLKVVANDDRLATLLRDGQVKLFEQLRTPSAPEACPSLRARLLAETTVTHLTQPKELLSFQLVNGEPLIAVRSGQIFFYRHTVGEWFFLSGEAQATEADVLAAQSLDEALLAPSVASYAQRTDADVRRLRELCSRYPQLRPTLLAAMAPPNPAKQRRSSALNDLRDELATMSERPSGPAQRGSGLRSRKKSHGWDEGRPETLQSLWQLSREVRRGLGSLPEEERRSVGRVHFDDLLWARCLFDSRAVSVELQVSGLKLSEPIPSRVVCLAPEVDLLNHSPWGVCAPPFFDQQRRELVVKLLGQAAVGQEVCLSYGPLQTWEMLFYYGFCPVENPHDRMVVKVDLPEDEATSERETMCFPIATVCQTPAGSGPCRRAERWIQRPLEMELQVQLVGLDGEAFQLHVPQSFTGSELRMLIRDQLPSKAGARVSVLKGSEKLALSKTLLEEGLVPGEVTSLSYAYEAVNLQEAWRCLRGCPVEDEPSALEGILTVQGLRETTHLRHLVHLQSLEFSHSVNQSLEEVAWPCNLQTLKLGNHSNQSVKDVVWPNNLQQLMFGNQFNQSLDGVTWPGCLQILTFGASFNQNLEKVTWPGTLQSLTLGYSFNQSLKGITWPSSLQSLMFGQEFNQSVNDVVWPSKLQQLDFGCRFNQKLEEAIWPSSLQILTFGYYFNQSLKGVTWPALQSLTLGPEFNESLEGITWPSSLQSLTFDRVFIQFKGMTWPSSLQNLTLGYNFNQSVKQVAWPNSLRSLSFGHCFDQSLEGVAWPDSLQCLKFGEQFNQSLERIAWPRSLQILTFGTEFNQKLERVIWPSSLQQLTFGEGFNQSLQGVSWPESLKSLTFDECFDQTLQGVTWPNSLENLSFGFDFNRALLGVAWPQGLKRLAFGQAFNHSLVGVTWPSSLRSLTLGDGFNQNLEGVTWPHCLQSLSFGLRFNQPLQKVTFPSSLQSLTLGHKFHMSLKGTPWPSGLETLRFVGGYEQALEDVILRLQGIPTEVALRPPVEVGCGWCSLGALCPQLLRCFRVLLGDIETLDLDAAPGEGTSDLDLQCLTAIEELLQGLLQPLREGPEEAERSWWHLYGARIEAFRQSQRTLLEGNLQQLNALRRRLQGENKKPRMEDALAAQKKRCPAAGDAGIAAFNSEHQGNLIALRRAKPQAERPTLRPPGLSRVD</sequence>
<dbReference type="Gene3D" id="3.80.10.10">
    <property type="entry name" value="Ribonuclease Inhibitor"/>
    <property type="match status" value="2"/>
</dbReference>
<dbReference type="SUPFAM" id="SSF52058">
    <property type="entry name" value="L domain-like"/>
    <property type="match status" value="1"/>
</dbReference>
<dbReference type="SUPFAM" id="SSF82199">
    <property type="entry name" value="SET domain"/>
    <property type="match status" value="1"/>
</dbReference>
<protein>
    <submittedName>
        <fullName evidence="2">F-box and FNIP repeat-containing protein L60</fullName>
    </submittedName>
</protein>
<dbReference type="InterPro" id="IPR051251">
    <property type="entry name" value="STK_FNIP-Repeat"/>
</dbReference>
<gene>
    <name evidence="2" type="ORF">SCF082_LOCUS1445</name>
</gene>
<comment type="caution">
    <text evidence="2">The sequence shown here is derived from an EMBL/GenBank/DDBJ whole genome shotgun (WGS) entry which is preliminary data.</text>
</comment>
<feature type="region of interest" description="Disordered" evidence="1">
    <location>
        <begin position="1417"/>
        <end position="1438"/>
    </location>
</feature>
<evidence type="ECO:0000313" key="2">
    <source>
        <dbReference type="EMBL" id="CAK8988560.1"/>
    </source>
</evidence>
<dbReference type="InterPro" id="IPR032675">
    <property type="entry name" value="LRR_dom_sf"/>
</dbReference>
<dbReference type="Pfam" id="PF05725">
    <property type="entry name" value="FNIP"/>
    <property type="match status" value="7"/>
</dbReference>
<dbReference type="EMBL" id="CAXAMM010000703">
    <property type="protein sequence ID" value="CAK8988560.1"/>
    <property type="molecule type" value="Genomic_DNA"/>
</dbReference>
<evidence type="ECO:0000256" key="1">
    <source>
        <dbReference type="SAM" id="MobiDB-lite"/>
    </source>
</evidence>
<name>A0ABP0HEQ6_9DINO</name>
<evidence type="ECO:0000313" key="3">
    <source>
        <dbReference type="Proteomes" id="UP001642464"/>
    </source>
</evidence>
<dbReference type="Gene3D" id="3.90.1410.10">
    <property type="entry name" value="set domain protein methyltransferase, domain 1"/>
    <property type="match status" value="1"/>
</dbReference>
<dbReference type="CDD" id="cd10527">
    <property type="entry name" value="SET_LSMT"/>
    <property type="match status" value="1"/>
</dbReference>
<keyword evidence="3" id="KW-1185">Reference proteome</keyword>
<dbReference type="Proteomes" id="UP001642464">
    <property type="component" value="Unassembled WGS sequence"/>
</dbReference>
<reference evidence="2 3" key="1">
    <citation type="submission" date="2024-02" db="EMBL/GenBank/DDBJ databases">
        <authorList>
            <person name="Chen Y."/>
            <person name="Shah S."/>
            <person name="Dougan E. K."/>
            <person name="Thang M."/>
            <person name="Chan C."/>
        </authorList>
    </citation>
    <scope>NUCLEOTIDE SEQUENCE [LARGE SCALE GENOMIC DNA]</scope>
</reference>
<accession>A0ABP0HEQ6</accession>
<dbReference type="PANTHER" id="PTHR32134:SF169">
    <property type="entry name" value="FNIP REPEAT-CONTAINING PROTEIN-RELATED"/>
    <property type="match status" value="1"/>
</dbReference>